<proteinExistence type="predicted"/>
<evidence type="ECO:0000256" key="1">
    <source>
        <dbReference type="SAM" id="Coils"/>
    </source>
</evidence>
<sequence>MSGTTLQQVVNHQSLNFHHPCNVQVGEHNIQNHLTNQLQEDNDRMKEQIQQLQLDKQSLAGEIEQLKLRVKVLEDKTDTITLDIYHGFGEYAITICVSRCSSVSEVEKVIQMEIKRKYGTEVVGHIECICGRVNRGNIRYQRKNDKDRPLKHFGVQCGDEALWY</sequence>
<dbReference type="Proteomes" id="UP001347796">
    <property type="component" value="Unassembled WGS sequence"/>
</dbReference>
<dbReference type="EMBL" id="JAZGQO010000006">
    <property type="protein sequence ID" value="KAK6186278.1"/>
    <property type="molecule type" value="Genomic_DNA"/>
</dbReference>
<keyword evidence="1" id="KW-0175">Coiled coil</keyword>
<dbReference type="AlphaFoldDB" id="A0AAN8K6I1"/>
<comment type="caution">
    <text evidence="2">The sequence shown here is derived from an EMBL/GenBank/DDBJ whole genome shotgun (WGS) entry which is preliminary data.</text>
</comment>
<feature type="coiled-coil region" evidence="1">
    <location>
        <begin position="31"/>
        <end position="76"/>
    </location>
</feature>
<organism evidence="2 3">
    <name type="scientific">Patella caerulea</name>
    <name type="common">Rayed Mediterranean limpet</name>
    <dbReference type="NCBI Taxonomy" id="87958"/>
    <lineage>
        <taxon>Eukaryota</taxon>
        <taxon>Metazoa</taxon>
        <taxon>Spiralia</taxon>
        <taxon>Lophotrochozoa</taxon>
        <taxon>Mollusca</taxon>
        <taxon>Gastropoda</taxon>
        <taxon>Patellogastropoda</taxon>
        <taxon>Patelloidea</taxon>
        <taxon>Patellidae</taxon>
        <taxon>Patella</taxon>
    </lineage>
</organism>
<gene>
    <name evidence="2" type="ORF">SNE40_008347</name>
</gene>
<accession>A0AAN8K6I1</accession>
<keyword evidence="3" id="KW-1185">Reference proteome</keyword>
<evidence type="ECO:0000313" key="3">
    <source>
        <dbReference type="Proteomes" id="UP001347796"/>
    </source>
</evidence>
<evidence type="ECO:0000313" key="2">
    <source>
        <dbReference type="EMBL" id="KAK6186278.1"/>
    </source>
</evidence>
<name>A0AAN8K6I1_PATCE</name>
<reference evidence="2 3" key="1">
    <citation type="submission" date="2024-01" db="EMBL/GenBank/DDBJ databases">
        <title>The genome of the rayed Mediterranean limpet Patella caerulea (Linnaeus, 1758).</title>
        <authorList>
            <person name="Anh-Thu Weber A."/>
            <person name="Halstead-Nussloch G."/>
        </authorList>
    </citation>
    <scope>NUCLEOTIDE SEQUENCE [LARGE SCALE GENOMIC DNA]</scope>
    <source>
        <strain evidence="2">AATW-2023a</strain>
        <tissue evidence="2">Whole specimen</tissue>
    </source>
</reference>
<protein>
    <submittedName>
        <fullName evidence="2">Uncharacterized protein</fullName>
    </submittedName>
</protein>